<protein>
    <submittedName>
        <fullName evidence="1">Uncharacterized protein</fullName>
    </submittedName>
</protein>
<proteinExistence type="predicted"/>
<evidence type="ECO:0000313" key="1">
    <source>
        <dbReference type="EMBL" id="SEC95628.1"/>
    </source>
</evidence>
<evidence type="ECO:0000313" key="2">
    <source>
        <dbReference type="Proteomes" id="UP000198992"/>
    </source>
</evidence>
<dbReference type="RefSeq" id="WP_092116747.1">
    <property type="nucleotide sequence ID" value="NZ_FNTH01000001.1"/>
</dbReference>
<sequence>MIHATCHTADNVRCIEFDATPWFSEADAPSIIDLAQRGWASTAIADCLERRRGYERLHDLVEYAAKRLQPESLEDPTWETFACVVDGPDAVAWLESNRPEVVARIRNVTGCASN</sequence>
<gene>
    <name evidence="1" type="ORF">SAMN05444164_3209</name>
</gene>
<organism evidence="1 2">
    <name type="scientific">Bradyrhizobium erythrophlei</name>
    <dbReference type="NCBI Taxonomy" id="1437360"/>
    <lineage>
        <taxon>Bacteria</taxon>
        <taxon>Pseudomonadati</taxon>
        <taxon>Pseudomonadota</taxon>
        <taxon>Alphaproteobacteria</taxon>
        <taxon>Hyphomicrobiales</taxon>
        <taxon>Nitrobacteraceae</taxon>
        <taxon>Bradyrhizobium</taxon>
    </lineage>
</organism>
<dbReference type="OrthoDB" id="8234840at2"/>
<dbReference type="Proteomes" id="UP000198992">
    <property type="component" value="Unassembled WGS sequence"/>
</dbReference>
<reference evidence="1 2" key="1">
    <citation type="submission" date="2016-10" db="EMBL/GenBank/DDBJ databases">
        <authorList>
            <person name="de Groot N.N."/>
        </authorList>
    </citation>
    <scope>NUCLEOTIDE SEQUENCE [LARGE SCALE GENOMIC DNA]</scope>
    <source>
        <strain evidence="1 2">MT12</strain>
    </source>
</reference>
<dbReference type="EMBL" id="FNTH01000001">
    <property type="protein sequence ID" value="SEC95628.1"/>
    <property type="molecule type" value="Genomic_DNA"/>
</dbReference>
<accession>A0A1H4WSC5</accession>
<name>A0A1H4WSC5_9BRAD</name>
<dbReference type="AlphaFoldDB" id="A0A1H4WSC5"/>